<dbReference type="AlphaFoldDB" id="A0A1I3R6R8"/>
<dbReference type="STRING" id="46223.SAMN05421852_10941"/>
<dbReference type="InterPro" id="IPR051398">
    <property type="entry name" value="Polysacch_Deacetylase"/>
</dbReference>
<dbReference type="OrthoDB" id="3722973at2"/>
<dbReference type="Gene3D" id="3.20.20.370">
    <property type="entry name" value="Glycoside hydrolase/deacetylase"/>
    <property type="match status" value="1"/>
</dbReference>
<dbReference type="PROSITE" id="PS51257">
    <property type="entry name" value="PROKAR_LIPOPROTEIN"/>
    <property type="match status" value="1"/>
</dbReference>
<feature type="domain" description="NodB homology" evidence="4">
    <location>
        <begin position="210"/>
        <end position="320"/>
    </location>
</feature>
<dbReference type="RefSeq" id="WP_093230127.1">
    <property type="nucleotide sequence ID" value="NZ_FORR01000009.1"/>
</dbReference>
<feature type="compositionally biased region" description="Low complexity" evidence="3">
    <location>
        <begin position="390"/>
        <end position="406"/>
    </location>
</feature>
<dbReference type="GO" id="GO:0016810">
    <property type="term" value="F:hydrolase activity, acting on carbon-nitrogen (but not peptide) bonds"/>
    <property type="evidence" value="ECO:0007669"/>
    <property type="project" value="InterPro"/>
</dbReference>
<protein>
    <recommendedName>
        <fullName evidence="4">NodB homology domain-containing protein</fullName>
    </recommendedName>
</protein>
<dbReference type="Proteomes" id="UP000199545">
    <property type="component" value="Unassembled WGS sequence"/>
</dbReference>
<evidence type="ECO:0000256" key="2">
    <source>
        <dbReference type="ARBA" id="ARBA00022729"/>
    </source>
</evidence>
<gene>
    <name evidence="5" type="ORF">SAMN05421852_10941</name>
</gene>
<dbReference type="PANTHER" id="PTHR34216">
    <property type="match status" value="1"/>
</dbReference>
<proteinExistence type="predicted"/>
<accession>A0A1I3R6R8</accession>
<dbReference type="SUPFAM" id="SSF88713">
    <property type="entry name" value="Glycoside hydrolase/deacetylase"/>
    <property type="match status" value="1"/>
</dbReference>
<evidence type="ECO:0000259" key="4">
    <source>
        <dbReference type="Pfam" id="PF01522"/>
    </source>
</evidence>
<name>A0A1I3R6R8_9BACL</name>
<evidence type="ECO:0000313" key="6">
    <source>
        <dbReference type="Proteomes" id="UP000199545"/>
    </source>
</evidence>
<dbReference type="InterPro" id="IPR011330">
    <property type="entry name" value="Glyco_hydro/deAcase_b/a-brl"/>
</dbReference>
<evidence type="ECO:0000256" key="1">
    <source>
        <dbReference type="ARBA" id="ARBA00004613"/>
    </source>
</evidence>
<comment type="subcellular location">
    <subcellularLocation>
        <location evidence="1">Secreted</location>
    </subcellularLocation>
</comment>
<dbReference type="EMBL" id="FORR01000009">
    <property type="protein sequence ID" value="SFJ41815.1"/>
    <property type="molecule type" value="Genomic_DNA"/>
</dbReference>
<organism evidence="5 6">
    <name type="scientific">Thermoflavimicrobium dichotomicum</name>
    <dbReference type="NCBI Taxonomy" id="46223"/>
    <lineage>
        <taxon>Bacteria</taxon>
        <taxon>Bacillati</taxon>
        <taxon>Bacillota</taxon>
        <taxon>Bacilli</taxon>
        <taxon>Bacillales</taxon>
        <taxon>Thermoactinomycetaceae</taxon>
        <taxon>Thermoflavimicrobium</taxon>
    </lineage>
</organism>
<keyword evidence="2" id="KW-0732">Signal</keyword>
<dbReference type="InterPro" id="IPR002509">
    <property type="entry name" value="NODB_dom"/>
</dbReference>
<keyword evidence="6" id="KW-1185">Reference proteome</keyword>
<sequence length="441" mass="51855">MKKRFSTLIAGITFILLTAGCSFYFIEEERKIAKPKKIEYVEYKGKVEHLFFHPLIAYPKRAFKGDSQSEQIDMWFNTVPEFNRIIESLYKKNFILVHIHDVYEEVEENGQKKIKRKKLMLPKGKKPIILSIDDLSYYTSDQIKYGTNLKLVLHRGEIATLSINDQGKKVIRRDNEIVPLLDDFVKKHPDFSYKGAKGTINLTGFDGILGYRTNSKKFNETTNRYDIENPHFLKERGAVKPIIKRLKETGWKFASHSYYHLPHNQISLEKLKEDSRLWKEEVESLIGPTDIYVFPQGFTFPYESVESPYIQHLYHMGFRYFQPVGHETYVEHLGKVIFQDRRHADGLGLRLQKKYFLDLFDADQVIDRQNRPAHVKYVEEILEKQKKKQNQQTENNNSNEMNQTESGSTTSYHSRTPHSGVLFHSFMNQHKKTLHKQPIVM</sequence>
<evidence type="ECO:0000313" key="5">
    <source>
        <dbReference type="EMBL" id="SFJ41815.1"/>
    </source>
</evidence>
<feature type="region of interest" description="Disordered" evidence="3">
    <location>
        <begin position="384"/>
        <end position="419"/>
    </location>
</feature>
<dbReference type="GO" id="GO:0005576">
    <property type="term" value="C:extracellular region"/>
    <property type="evidence" value="ECO:0007669"/>
    <property type="project" value="UniProtKB-SubCell"/>
</dbReference>
<dbReference type="Pfam" id="PF01522">
    <property type="entry name" value="Polysacc_deac_1"/>
    <property type="match status" value="1"/>
</dbReference>
<reference evidence="5 6" key="1">
    <citation type="submission" date="2016-10" db="EMBL/GenBank/DDBJ databases">
        <authorList>
            <person name="de Groot N.N."/>
        </authorList>
    </citation>
    <scope>NUCLEOTIDE SEQUENCE [LARGE SCALE GENOMIC DNA]</scope>
    <source>
        <strain evidence="5 6">DSM 44778</strain>
    </source>
</reference>
<dbReference type="PANTHER" id="PTHR34216:SF3">
    <property type="entry name" value="POLY-BETA-1,6-N-ACETYL-D-GLUCOSAMINE N-DEACETYLASE"/>
    <property type="match status" value="1"/>
</dbReference>
<dbReference type="GO" id="GO:0005975">
    <property type="term" value="P:carbohydrate metabolic process"/>
    <property type="evidence" value="ECO:0007669"/>
    <property type="project" value="InterPro"/>
</dbReference>
<evidence type="ECO:0000256" key="3">
    <source>
        <dbReference type="SAM" id="MobiDB-lite"/>
    </source>
</evidence>